<evidence type="ECO:0000256" key="2">
    <source>
        <dbReference type="ARBA" id="ARBA00022723"/>
    </source>
</evidence>
<name>A0A318KK96_9FIRM</name>
<proteinExistence type="predicted"/>
<sequence>MKLVMRADDFGYTKAYNDGMIKAVREGVVTYVDLMLDCPGTEDAIEQIKAYPWVSVGWHGGHFWGRPVADPKLIPSLLNEAGQFKFRVDQALKNDVVYEEALIECRAQIERCIRLLGHAPICTTINHDLLFEKARAQVCDEYGIAYDFMRKVDRKTRKEAVPADRWKHLNIFMPCQHDSCYKILYSDYAEEREKYDPVAYYLNDEDQLLKEDIVITAWHPGYLDDYIYFDSSKHFNLARVIDIKAMCDPKLKQWIIENKVELVNIKDALYGSQDYQNYLHSIHSRLYMGE</sequence>
<dbReference type="PANTHER" id="PTHR31609">
    <property type="entry name" value="YDJC DEACETYLASE FAMILY MEMBER"/>
    <property type="match status" value="1"/>
</dbReference>
<evidence type="ECO:0000256" key="1">
    <source>
        <dbReference type="ARBA" id="ARBA00001946"/>
    </source>
</evidence>
<dbReference type="OrthoDB" id="9774177at2"/>
<dbReference type="InterPro" id="IPR011330">
    <property type="entry name" value="Glyco_hydro/deAcase_b/a-brl"/>
</dbReference>
<dbReference type="GO" id="GO:0005975">
    <property type="term" value="P:carbohydrate metabolic process"/>
    <property type="evidence" value="ECO:0007669"/>
    <property type="project" value="InterPro"/>
</dbReference>
<reference evidence="6 7" key="1">
    <citation type="submission" date="2018-05" db="EMBL/GenBank/DDBJ databases">
        <title>Genomic Encyclopedia of Type Strains, Phase IV (KMG-IV): sequencing the most valuable type-strain genomes for metagenomic binning, comparative biology and taxonomic classification.</title>
        <authorList>
            <person name="Goeker M."/>
        </authorList>
    </citation>
    <scope>NUCLEOTIDE SEQUENCE [LARGE SCALE GENOMIC DNA]</scope>
    <source>
        <strain evidence="6 7">JC118</strain>
    </source>
</reference>
<accession>A0A318KK96</accession>
<keyword evidence="5" id="KW-0119">Carbohydrate metabolism</keyword>
<gene>
    <name evidence="6" type="ORF">DES51_10745</name>
</gene>
<dbReference type="Pfam" id="PF04794">
    <property type="entry name" value="YdjC"/>
    <property type="match status" value="1"/>
</dbReference>
<dbReference type="PANTHER" id="PTHR31609:SF1">
    <property type="entry name" value="CARBOHYDRATE DEACETYLASE"/>
    <property type="match status" value="1"/>
</dbReference>
<dbReference type="InterPro" id="IPR006879">
    <property type="entry name" value="YdjC-like"/>
</dbReference>
<evidence type="ECO:0000313" key="6">
    <source>
        <dbReference type="EMBL" id="PXX78504.1"/>
    </source>
</evidence>
<keyword evidence="4" id="KW-0460">Magnesium</keyword>
<keyword evidence="2" id="KW-0479">Metal-binding</keyword>
<dbReference type="GO" id="GO:0019213">
    <property type="term" value="F:deacetylase activity"/>
    <property type="evidence" value="ECO:0007669"/>
    <property type="project" value="TreeGrafter"/>
</dbReference>
<dbReference type="GO" id="GO:0016787">
    <property type="term" value="F:hydrolase activity"/>
    <property type="evidence" value="ECO:0007669"/>
    <property type="project" value="UniProtKB-KW"/>
</dbReference>
<dbReference type="EMBL" id="QJKH01000007">
    <property type="protein sequence ID" value="PXX78504.1"/>
    <property type="molecule type" value="Genomic_DNA"/>
</dbReference>
<dbReference type="AlphaFoldDB" id="A0A318KK96"/>
<organism evidence="6 7">
    <name type="scientific">Dielma fastidiosa</name>
    <dbReference type="NCBI Taxonomy" id="1034346"/>
    <lineage>
        <taxon>Bacteria</taxon>
        <taxon>Bacillati</taxon>
        <taxon>Bacillota</taxon>
        <taxon>Erysipelotrichia</taxon>
        <taxon>Erysipelotrichales</taxon>
        <taxon>Erysipelotrichaceae</taxon>
        <taxon>Dielma</taxon>
    </lineage>
</organism>
<evidence type="ECO:0000256" key="5">
    <source>
        <dbReference type="ARBA" id="ARBA00023277"/>
    </source>
</evidence>
<protein>
    <submittedName>
        <fullName evidence="6">Putative glycoside hydrolase/deacetylase ChbG (UPF0249 family)</fullName>
    </submittedName>
</protein>
<dbReference type="STRING" id="1034346.GCA_000313565_03008"/>
<evidence type="ECO:0000256" key="4">
    <source>
        <dbReference type="ARBA" id="ARBA00022842"/>
    </source>
</evidence>
<dbReference type="SUPFAM" id="SSF88713">
    <property type="entry name" value="Glycoside hydrolase/deacetylase"/>
    <property type="match status" value="1"/>
</dbReference>
<evidence type="ECO:0000313" key="7">
    <source>
        <dbReference type="Proteomes" id="UP000247612"/>
    </source>
</evidence>
<comment type="cofactor">
    <cofactor evidence="1">
        <name>Mg(2+)</name>
        <dbReference type="ChEBI" id="CHEBI:18420"/>
    </cofactor>
</comment>
<dbReference type="Gene3D" id="3.20.20.370">
    <property type="entry name" value="Glycoside hydrolase/deacetylase"/>
    <property type="match status" value="1"/>
</dbReference>
<dbReference type="Proteomes" id="UP000247612">
    <property type="component" value="Unassembled WGS sequence"/>
</dbReference>
<dbReference type="RefSeq" id="WP_022939286.1">
    <property type="nucleotide sequence ID" value="NZ_CABKRQ010000008.1"/>
</dbReference>
<dbReference type="GO" id="GO:0046872">
    <property type="term" value="F:metal ion binding"/>
    <property type="evidence" value="ECO:0007669"/>
    <property type="project" value="UniProtKB-KW"/>
</dbReference>
<evidence type="ECO:0000256" key="3">
    <source>
        <dbReference type="ARBA" id="ARBA00022801"/>
    </source>
</evidence>
<comment type="caution">
    <text evidence="6">The sequence shown here is derived from an EMBL/GenBank/DDBJ whole genome shotgun (WGS) entry which is preliminary data.</text>
</comment>
<keyword evidence="3 6" id="KW-0378">Hydrolase</keyword>
<keyword evidence="7" id="KW-1185">Reference proteome</keyword>